<evidence type="ECO:0000313" key="3">
    <source>
        <dbReference type="Proteomes" id="UP000596427"/>
    </source>
</evidence>
<dbReference type="Pfam" id="PF09413">
    <property type="entry name" value="DUF2007"/>
    <property type="match status" value="1"/>
</dbReference>
<organism evidence="2 3">
    <name type="scientific">Xanthobacter dioxanivorans</name>
    <dbReference type="NCBI Taxonomy" id="2528964"/>
    <lineage>
        <taxon>Bacteria</taxon>
        <taxon>Pseudomonadati</taxon>
        <taxon>Pseudomonadota</taxon>
        <taxon>Alphaproteobacteria</taxon>
        <taxon>Hyphomicrobiales</taxon>
        <taxon>Xanthobacteraceae</taxon>
        <taxon>Xanthobacter</taxon>
    </lineage>
</organism>
<dbReference type="InterPro" id="IPR018551">
    <property type="entry name" value="DUF2007"/>
</dbReference>
<dbReference type="KEGG" id="xdi:EZH22_16290"/>
<reference evidence="2 3" key="1">
    <citation type="submission" date="2020-10" db="EMBL/GenBank/DDBJ databases">
        <title>Degradation of 1,4-Dioxane by Xanthobacter sp. YN2, via a Novel Group-2 Soluble Di-Iron Monooxygenase.</title>
        <authorList>
            <person name="Ma F."/>
            <person name="Wang Y."/>
            <person name="Yang J."/>
            <person name="Guo H."/>
            <person name="Su D."/>
            <person name="Yu L."/>
        </authorList>
    </citation>
    <scope>NUCLEOTIDE SEQUENCE [LARGE SCALE GENOMIC DNA]</scope>
    <source>
        <strain evidence="2 3">YN2</strain>
    </source>
</reference>
<accession>A0A974SLT7</accession>
<dbReference type="AlphaFoldDB" id="A0A974SLT7"/>
<name>A0A974SLT7_9HYPH</name>
<feature type="domain" description="DUF2007" evidence="1">
    <location>
        <begin position="1"/>
        <end position="66"/>
    </location>
</feature>
<dbReference type="EMBL" id="CP063362">
    <property type="protein sequence ID" value="QRG09684.1"/>
    <property type="molecule type" value="Genomic_DNA"/>
</dbReference>
<dbReference type="SUPFAM" id="SSF54913">
    <property type="entry name" value="GlnB-like"/>
    <property type="match status" value="1"/>
</dbReference>
<dbReference type="Gene3D" id="3.30.70.790">
    <property type="entry name" value="UreE, C-terminal domain"/>
    <property type="match status" value="1"/>
</dbReference>
<dbReference type="InterPro" id="IPR011322">
    <property type="entry name" value="N-reg_PII-like_a/b"/>
</dbReference>
<protein>
    <submittedName>
        <fullName evidence="2">DUF2007 domain-containing protein</fullName>
    </submittedName>
</protein>
<proteinExistence type="predicted"/>
<gene>
    <name evidence="2" type="ORF">EZH22_16290</name>
</gene>
<evidence type="ECO:0000259" key="1">
    <source>
        <dbReference type="Pfam" id="PF09413"/>
    </source>
</evidence>
<sequence length="75" mass="8220">MQELVRTNDLVLLGAIEALFTSADIGHMVADQYMSAMEGYIGILPRRLLVVDEDAVRARRLLKEAGFGAALRDGD</sequence>
<keyword evidence="3" id="KW-1185">Reference proteome</keyword>
<dbReference type="Proteomes" id="UP000596427">
    <property type="component" value="Chromosome"/>
</dbReference>
<evidence type="ECO:0000313" key="2">
    <source>
        <dbReference type="EMBL" id="QRG09684.1"/>
    </source>
</evidence>